<evidence type="ECO:0000313" key="3">
    <source>
        <dbReference type="Proteomes" id="UP001221757"/>
    </source>
</evidence>
<dbReference type="EMBL" id="JARKIE010000163">
    <property type="protein sequence ID" value="KAJ7673398.1"/>
    <property type="molecule type" value="Genomic_DNA"/>
</dbReference>
<dbReference type="Proteomes" id="UP001221757">
    <property type="component" value="Unassembled WGS sequence"/>
</dbReference>
<protein>
    <submittedName>
        <fullName evidence="2">Uncharacterized protein</fullName>
    </submittedName>
</protein>
<gene>
    <name evidence="2" type="ORF">B0H17DRAFT_1208480</name>
</gene>
<keyword evidence="3" id="KW-1185">Reference proteome</keyword>
<accession>A0AAD7D190</accession>
<sequence length="210" mass="22142">MQELLRKRIALKDALERDKTPKNDFFGAGRDVPGSPTPNDVPLTLGELTPLPGAAAKFRVEGARLASVSVTHIGAENIAFSGSTIDQQQGALISNEDRTADLPPYSLPPRLNAPKSKTASVLAEPAIFTGPPKSMKVVTTNDASSPHPRLRPTPASVHPGAKSAGPSLKASKRTVPQILGTDPTADIGGAATRLMMFGHQMQMMAMYLAT</sequence>
<evidence type="ECO:0000256" key="1">
    <source>
        <dbReference type="SAM" id="MobiDB-lite"/>
    </source>
</evidence>
<name>A0AAD7D190_MYCRO</name>
<feature type="region of interest" description="Disordered" evidence="1">
    <location>
        <begin position="20"/>
        <end position="39"/>
    </location>
</feature>
<evidence type="ECO:0000313" key="2">
    <source>
        <dbReference type="EMBL" id="KAJ7673398.1"/>
    </source>
</evidence>
<feature type="region of interest" description="Disordered" evidence="1">
    <location>
        <begin position="133"/>
        <end position="171"/>
    </location>
</feature>
<organism evidence="2 3">
    <name type="scientific">Mycena rosella</name>
    <name type="common">Pink bonnet</name>
    <name type="synonym">Agaricus rosellus</name>
    <dbReference type="NCBI Taxonomy" id="1033263"/>
    <lineage>
        <taxon>Eukaryota</taxon>
        <taxon>Fungi</taxon>
        <taxon>Dikarya</taxon>
        <taxon>Basidiomycota</taxon>
        <taxon>Agaricomycotina</taxon>
        <taxon>Agaricomycetes</taxon>
        <taxon>Agaricomycetidae</taxon>
        <taxon>Agaricales</taxon>
        <taxon>Marasmiineae</taxon>
        <taxon>Mycenaceae</taxon>
        <taxon>Mycena</taxon>
    </lineage>
</organism>
<comment type="caution">
    <text evidence="2">The sequence shown here is derived from an EMBL/GenBank/DDBJ whole genome shotgun (WGS) entry which is preliminary data.</text>
</comment>
<dbReference type="AlphaFoldDB" id="A0AAD7D190"/>
<reference evidence="2" key="1">
    <citation type="submission" date="2023-03" db="EMBL/GenBank/DDBJ databases">
        <title>Massive genome expansion in bonnet fungi (Mycena s.s.) driven by repeated elements and novel gene families across ecological guilds.</title>
        <authorList>
            <consortium name="Lawrence Berkeley National Laboratory"/>
            <person name="Harder C.B."/>
            <person name="Miyauchi S."/>
            <person name="Viragh M."/>
            <person name="Kuo A."/>
            <person name="Thoen E."/>
            <person name="Andreopoulos B."/>
            <person name="Lu D."/>
            <person name="Skrede I."/>
            <person name="Drula E."/>
            <person name="Henrissat B."/>
            <person name="Morin E."/>
            <person name="Kohler A."/>
            <person name="Barry K."/>
            <person name="LaButti K."/>
            <person name="Morin E."/>
            <person name="Salamov A."/>
            <person name="Lipzen A."/>
            <person name="Mereny Z."/>
            <person name="Hegedus B."/>
            <person name="Baldrian P."/>
            <person name="Stursova M."/>
            <person name="Weitz H."/>
            <person name="Taylor A."/>
            <person name="Grigoriev I.V."/>
            <person name="Nagy L.G."/>
            <person name="Martin F."/>
            <person name="Kauserud H."/>
        </authorList>
    </citation>
    <scope>NUCLEOTIDE SEQUENCE</scope>
    <source>
        <strain evidence="2">CBHHK067</strain>
    </source>
</reference>
<proteinExistence type="predicted"/>